<dbReference type="GO" id="GO:0008484">
    <property type="term" value="F:sulfuric ester hydrolase activity"/>
    <property type="evidence" value="ECO:0007669"/>
    <property type="project" value="TreeGrafter"/>
</dbReference>
<dbReference type="GO" id="GO:0005509">
    <property type="term" value="F:calcium ion binding"/>
    <property type="evidence" value="ECO:0007669"/>
    <property type="project" value="InterPro"/>
</dbReference>
<feature type="domain" description="Sulfatase N-terminal" evidence="9">
    <location>
        <begin position="8"/>
        <end position="345"/>
    </location>
</feature>
<dbReference type="Gene3D" id="2.150.10.10">
    <property type="entry name" value="Serralysin-like metalloprotease, C-terminal"/>
    <property type="match status" value="6"/>
</dbReference>
<name>A0A239M2J3_9RHOB</name>
<dbReference type="InterPro" id="IPR003995">
    <property type="entry name" value="RTX_toxin_determinant-A"/>
</dbReference>
<keyword evidence="5" id="KW-0378">Hydrolase</keyword>
<keyword evidence="4" id="KW-0677">Repeat</keyword>
<keyword evidence="6" id="KW-0843">Virulence</keyword>
<evidence type="ECO:0000256" key="1">
    <source>
        <dbReference type="ARBA" id="ARBA00004370"/>
    </source>
</evidence>
<evidence type="ECO:0000256" key="6">
    <source>
        <dbReference type="ARBA" id="ARBA00023026"/>
    </source>
</evidence>
<dbReference type="PROSITE" id="PS00330">
    <property type="entry name" value="HEMOLYSIN_CALCIUM"/>
    <property type="match status" value="5"/>
</dbReference>
<dbReference type="GO" id="GO:0005737">
    <property type="term" value="C:cytoplasm"/>
    <property type="evidence" value="ECO:0007669"/>
    <property type="project" value="TreeGrafter"/>
</dbReference>
<dbReference type="Pfam" id="PF00884">
    <property type="entry name" value="Sulfatase"/>
    <property type="match status" value="1"/>
</dbReference>
<evidence type="ECO:0000256" key="5">
    <source>
        <dbReference type="ARBA" id="ARBA00022801"/>
    </source>
</evidence>
<keyword evidence="11" id="KW-1185">Reference proteome</keyword>
<evidence type="ECO:0000256" key="7">
    <source>
        <dbReference type="ARBA" id="ARBA00023136"/>
    </source>
</evidence>
<keyword evidence="7" id="KW-0472">Membrane</keyword>
<keyword evidence="2" id="KW-0800">Toxin</keyword>
<dbReference type="InterPro" id="IPR017850">
    <property type="entry name" value="Alkaline_phosphatase_core_sf"/>
</dbReference>
<dbReference type="PANTHER" id="PTHR45953:SF1">
    <property type="entry name" value="IDURONATE 2-SULFATASE"/>
    <property type="match status" value="1"/>
</dbReference>
<dbReference type="PRINTS" id="PR01488">
    <property type="entry name" value="RTXTOXINA"/>
</dbReference>
<dbReference type="GO" id="GO:0016020">
    <property type="term" value="C:membrane"/>
    <property type="evidence" value="ECO:0007669"/>
    <property type="project" value="UniProtKB-SubCell"/>
</dbReference>
<evidence type="ECO:0000256" key="4">
    <source>
        <dbReference type="ARBA" id="ARBA00022737"/>
    </source>
</evidence>
<dbReference type="SUPFAM" id="SSF53649">
    <property type="entry name" value="Alkaline phosphatase-like"/>
    <property type="match status" value="1"/>
</dbReference>
<dbReference type="SUPFAM" id="SSF51120">
    <property type="entry name" value="beta-Roll"/>
    <property type="match status" value="4"/>
</dbReference>
<dbReference type="InterPro" id="IPR000917">
    <property type="entry name" value="Sulfatase_N"/>
</dbReference>
<evidence type="ECO:0000259" key="9">
    <source>
        <dbReference type="Pfam" id="PF00884"/>
    </source>
</evidence>
<reference evidence="10 11" key="1">
    <citation type="submission" date="2017-06" db="EMBL/GenBank/DDBJ databases">
        <authorList>
            <person name="Kim H.J."/>
            <person name="Triplett B.A."/>
        </authorList>
    </citation>
    <scope>NUCLEOTIDE SEQUENCE [LARGE SCALE GENOMIC DNA]</scope>
    <source>
        <strain evidence="10 11">DSM 29339</strain>
    </source>
</reference>
<gene>
    <name evidence="10" type="ORF">SAMN05421757_1127</name>
</gene>
<protein>
    <submittedName>
        <fullName evidence="10">Arylsulfatase A</fullName>
    </submittedName>
</protein>
<dbReference type="InterPro" id="IPR018511">
    <property type="entry name" value="Hemolysin-typ_Ca-bd_CS"/>
</dbReference>
<dbReference type="EMBL" id="FZOY01000012">
    <property type="protein sequence ID" value="SNT36328.1"/>
    <property type="molecule type" value="Genomic_DNA"/>
</dbReference>
<accession>A0A239M2J3</accession>
<feature type="region of interest" description="Disordered" evidence="8">
    <location>
        <begin position="761"/>
        <end position="790"/>
    </location>
</feature>
<evidence type="ECO:0000256" key="2">
    <source>
        <dbReference type="ARBA" id="ARBA00022656"/>
    </source>
</evidence>
<dbReference type="PRINTS" id="PR00313">
    <property type="entry name" value="CABNDNGRPT"/>
</dbReference>
<organism evidence="10 11">
    <name type="scientific">Tropicimonas sediminicola</name>
    <dbReference type="NCBI Taxonomy" id="1031541"/>
    <lineage>
        <taxon>Bacteria</taxon>
        <taxon>Pseudomonadati</taxon>
        <taxon>Pseudomonadota</taxon>
        <taxon>Alphaproteobacteria</taxon>
        <taxon>Rhodobacterales</taxon>
        <taxon>Roseobacteraceae</taxon>
        <taxon>Tropicimonas</taxon>
    </lineage>
</organism>
<dbReference type="InterPro" id="IPR011049">
    <property type="entry name" value="Serralysin-like_metalloprot_C"/>
</dbReference>
<dbReference type="GO" id="GO:0090729">
    <property type="term" value="F:toxin activity"/>
    <property type="evidence" value="ECO:0007669"/>
    <property type="project" value="UniProtKB-KW"/>
</dbReference>
<evidence type="ECO:0000313" key="11">
    <source>
        <dbReference type="Proteomes" id="UP000198426"/>
    </source>
</evidence>
<evidence type="ECO:0000256" key="3">
    <source>
        <dbReference type="ARBA" id="ARBA00022723"/>
    </source>
</evidence>
<evidence type="ECO:0000256" key="8">
    <source>
        <dbReference type="SAM" id="MobiDB-lite"/>
    </source>
</evidence>
<dbReference type="OrthoDB" id="9795675at2"/>
<dbReference type="PANTHER" id="PTHR45953">
    <property type="entry name" value="IDURONATE 2-SULFATASE"/>
    <property type="match status" value="1"/>
</dbReference>
<dbReference type="AlphaFoldDB" id="A0A239M2J3"/>
<evidence type="ECO:0000313" key="10">
    <source>
        <dbReference type="EMBL" id="SNT36328.1"/>
    </source>
</evidence>
<feature type="region of interest" description="Disordered" evidence="8">
    <location>
        <begin position="869"/>
        <end position="894"/>
    </location>
</feature>
<dbReference type="Pfam" id="PF00353">
    <property type="entry name" value="HemolysinCabind"/>
    <property type="match status" value="8"/>
</dbReference>
<proteinExistence type="predicted"/>
<dbReference type="Gene3D" id="3.40.720.10">
    <property type="entry name" value="Alkaline Phosphatase, subunit A"/>
    <property type="match status" value="1"/>
</dbReference>
<keyword evidence="3" id="KW-0479">Metal-binding</keyword>
<dbReference type="InterPro" id="IPR001343">
    <property type="entry name" value="Hemolysn_Ca-bd"/>
</dbReference>
<sequence length="1039" mass="111417">MPAPRDAKNILLITIDDMLDVVRYRDAFGVPILTPAIDELMRRGVTFENASTTVALCVPSRTAVLTGQSPFETGVHVNWGPQTRDVIPAEQTLIGQAHEAGWHTAARGKLFHGQNGAAYQDYLNPILDLAEYTGGYVCMAGPLVETLGDSPVPESQTFDYLTGEWAASLLRDAPSERPFFLSAGIMKPHQIWDVPKKYYDMYDRDAITPPIDVGDPYADLPEYFQFVMRPGSDRHDTFTQGDLEIWRDLIQGYLAAVSFADAQIGKILKAMSNGGHWQNTTVILWSDHGYHLGDRELWGKMTLFEEAAAMPFVVVDPDVGLPGTRVSTPVSTLDIWPTLTGLAGIPAPNDGDGIDLSLQLADLGVEFERHGVITSFYGNLSLRTEDARYNLYLSGEEELFPLDDGQVFGRDVSEDLEYRELLGAMRATLKFEAQALDVRIVSKGNSVDGSAGDETFVVVGDAMVRDHGGDDIYYMSSEGSVIEQPDGGLDKIFVGTKGEFTVPDHVERAEIEWYARGGLIGNAEANELIGSRSGNVLYGMTGDDVLIGKYGNDTLIGGDGNDILNGGRGTNRVVGEDGVDMADYSGGPSVSVSLRNREFQQVNEDQVDLLVGIENIRGTDGADTLEGNRLPNLLVGGDRQDQLSGLGSNDELRGQNGADFLTGGIGADRVFGGQGNDTLVGGEGDDTLHGGRGINRIFGEDGLDTADYSGGQEVIVSLRIHELQRVNGIRVDFLDSIENIRGTDGSDSLEGNRDSNLLVGGAGPDQLSGLGANDELRGQDGSDTLLGGNGADRLFGGGGRDVLKGGDGNDTLHGGFGTNRLFGETGLDMADYSGGQTITVSLRNHDFQTVSEHQVDLLDGIENLRGSDVGDTLEGNRSSNLIEGGPGRDRLSGLGSDDELRGQDGADVILGGNGWDKIFGGGGNDRLRGERGNDRLVGGEGDDILNGHAGNDRLIGGEHADTFVFAGDFGQDVVLDFELGLDIIRLDDAMWSNDLTSAQVIRRFSEVADGDTVFTFGENVFTLEGIDTPLGLVDNLEIV</sequence>
<dbReference type="GO" id="GO:0005576">
    <property type="term" value="C:extracellular region"/>
    <property type="evidence" value="ECO:0007669"/>
    <property type="project" value="InterPro"/>
</dbReference>
<dbReference type="RefSeq" id="WP_089235290.1">
    <property type="nucleotide sequence ID" value="NZ_FZOY01000012.1"/>
</dbReference>
<dbReference type="Proteomes" id="UP000198426">
    <property type="component" value="Unassembled WGS sequence"/>
</dbReference>
<comment type="subcellular location">
    <subcellularLocation>
        <location evidence="1">Membrane</location>
    </subcellularLocation>
</comment>